<dbReference type="NCBIfam" id="TIGR00080">
    <property type="entry name" value="pimt"/>
    <property type="match status" value="1"/>
</dbReference>
<evidence type="ECO:0000256" key="7">
    <source>
        <dbReference type="ARBA" id="ARBA00025330"/>
    </source>
</evidence>
<keyword evidence="11" id="KW-1185">Reference proteome</keyword>
<comment type="similarity">
    <text evidence="2 9">Belongs to the methyltransferase superfamily. L-isoaspartyl/D-aspartyl protein methyltransferase family.</text>
</comment>
<dbReference type="Proteomes" id="UP000008136">
    <property type="component" value="Chromosome"/>
</dbReference>
<reference evidence="10 11" key="1">
    <citation type="submission" date="2011-03" db="EMBL/GenBank/DDBJ databases">
        <title>The complete genome of Archaeoglobus veneficus SNP6.</title>
        <authorList>
            <consortium name="US DOE Joint Genome Institute (JGI-PGF)"/>
            <person name="Lucas S."/>
            <person name="Copeland A."/>
            <person name="Lapidus A."/>
            <person name="Bruce D."/>
            <person name="Goodwin L."/>
            <person name="Pitluck S."/>
            <person name="Kyrpides N."/>
            <person name="Mavromatis K."/>
            <person name="Pagani I."/>
            <person name="Ivanova N."/>
            <person name="Mikhailova N."/>
            <person name="Lu M."/>
            <person name="Detter J.C."/>
            <person name="Tapia R."/>
            <person name="Han C."/>
            <person name="Land M."/>
            <person name="Hauser L."/>
            <person name="Markowitz V."/>
            <person name="Cheng J.-F."/>
            <person name="Hugenholtz P."/>
            <person name="Woyke T."/>
            <person name="Wu D."/>
            <person name="Spring S."/>
            <person name="Brambilla E."/>
            <person name="Klenk H.-P."/>
            <person name="Eisen J.A."/>
        </authorList>
    </citation>
    <scope>NUCLEOTIDE SEQUENCE [LARGE SCALE GENOMIC DNA]</scope>
    <source>
        <strain>SNP6</strain>
    </source>
</reference>
<evidence type="ECO:0000313" key="11">
    <source>
        <dbReference type="Proteomes" id="UP000008136"/>
    </source>
</evidence>
<feature type="active site" evidence="9">
    <location>
        <position position="66"/>
    </location>
</feature>
<dbReference type="HAMAP" id="MF_00090">
    <property type="entry name" value="PIMT"/>
    <property type="match status" value="1"/>
</dbReference>
<dbReference type="RefSeq" id="WP_013683306.1">
    <property type="nucleotide sequence ID" value="NC_015320.1"/>
</dbReference>
<dbReference type="NCBIfam" id="NF010549">
    <property type="entry name" value="PRK13942.1"/>
    <property type="match status" value="1"/>
</dbReference>
<dbReference type="eggNOG" id="arCOG00976">
    <property type="taxonomic scope" value="Archaea"/>
</dbReference>
<sequence>MEGVEDKLYDEKRRRMVERLKDELNLSDRVAQALLKVPRHLFVPYQYRSESYVDTPLPIGSGQTISAPHMVAIMCELLDLKPGEKVLEVGGGSGYHAAVVAEIVGKEGKVIAIERYPELAERAKKLLEELGYDNIEIVVGDGSKGYEKEAPYDKIYVTAAAPDIPEPLIEQLKPGGRMLIPVGDYVQYLYIVDKKPDGSIEKKRWGPVRFVPLVGEYGFRR</sequence>
<evidence type="ECO:0000256" key="2">
    <source>
        <dbReference type="ARBA" id="ARBA00005369"/>
    </source>
</evidence>
<dbReference type="GO" id="GO:0004719">
    <property type="term" value="F:protein-L-isoaspartate (D-aspartate) O-methyltransferase activity"/>
    <property type="evidence" value="ECO:0007669"/>
    <property type="project" value="UniProtKB-UniRule"/>
</dbReference>
<evidence type="ECO:0000256" key="1">
    <source>
        <dbReference type="ARBA" id="ARBA00004496"/>
    </source>
</evidence>
<dbReference type="EMBL" id="CP002588">
    <property type="protein sequence ID" value="AEA46632.1"/>
    <property type="molecule type" value="Genomic_DNA"/>
</dbReference>
<dbReference type="PROSITE" id="PS01279">
    <property type="entry name" value="PCMT"/>
    <property type="match status" value="1"/>
</dbReference>
<evidence type="ECO:0000256" key="8">
    <source>
        <dbReference type="ARBA" id="ARBA00029295"/>
    </source>
</evidence>
<dbReference type="Gene3D" id="3.40.50.150">
    <property type="entry name" value="Vaccinia Virus protein VP39"/>
    <property type="match status" value="1"/>
</dbReference>
<keyword evidence="4 9" id="KW-0489">Methyltransferase</keyword>
<dbReference type="InterPro" id="IPR000682">
    <property type="entry name" value="PCMT"/>
</dbReference>
<dbReference type="GO" id="GO:0005737">
    <property type="term" value="C:cytoplasm"/>
    <property type="evidence" value="ECO:0007669"/>
    <property type="project" value="UniProtKB-SubCell"/>
</dbReference>
<dbReference type="HOGENOM" id="CLU_055432_2_0_2"/>
<dbReference type="Pfam" id="PF01135">
    <property type="entry name" value="PCMT"/>
    <property type="match status" value="1"/>
</dbReference>
<dbReference type="FunFam" id="3.40.50.150:FF:000010">
    <property type="entry name" value="Protein-L-isoaspartate O-methyltransferase"/>
    <property type="match status" value="1"/>
</dbReference>
<dbReference type="PANTHER" id="PTHR11579">
    <property type="entry name" value="PROTEIN-L-ISOASPARTATE O-METHYLTRANSFERASE"/>
    <property type="match status" value="1"/>
</dbReference>
<dbReference type="AlphaFoldDB" id="F2KQS0"/>
<keyword evidence="5 9" id="KW-0808">Transferase</keyword>
<dbReference type="STRING" id="693661.Arcve_0611"/>
<comment type="catalytic activity">
    <reaction evidence="8 9">
        <text>[protein]-L-isoaspartate + S-adenosyl-L-methionine = [protein]-L-isoaspartate alpha-methyl ester + S-adenosyl-L-homocysteine</text>
        <dbReference type="Rhea" id="RHEA:12705"/>
        <dbReference type="Rhea" id="RHEA-COMP:12143"/>
        <dbReference type="Rhea" id="RHEA-COMP:12144"/>
        <dbReference type="ChEBI" id="CHEBI:57856"/>
        <dbReference type="ChEBI" id="CHEBI:59789"/>
        <dbReference type="ChEBI" id="CHEBI:90596"/>
        <dbReference type="ChEBI" id="CHEBI:90598"/>
        <dbReference type="EC" id="2.1.1.77"/>
    </reaction>
</comment>
<keyword evidence="6 9" id="KW-0949">S-adenosyl-L-methionine</keyword>
<comment type="function">
    <text evidence="7 9">Catalyzes the methyl esterification of L-isoaspartyl residues in peptides and proteins that result from spontaneous decomposition of normal L-aspartyl and L-asparaginyl residues. It plays a role in the repair and/or degradation of damaged proteins.</text>
</comment>
<evidence type="ECO:0000256" key="4">
    <source>
        <dbReference type="ARBA" id="ARBA00022603"/>
    </source>
</evidence>
<evidence type="ECO:0000256" key="3">
    <source>
        <dbReference type="ARBA" id="ARBA00022490"/>
    </source>
</evidence>
<dbReference type="EC" id="2.1.1.77" evidence="9"/>
<name>F2KQS0_ARCVS</name>
<evidence type="ECO:0000256" key="9">
    <source>
        <dbReference type="HAMAP-Rule" id="MF_00090"/>
    </source>
</evidence>
<dbReference type="CDD" id="cd02440">
    <property type="entry name" value="AdoMet_MTases"/>
    <property type="match status" value="1"/>
</dbReference>
<dbReference type="SUPFAM" id="SSF53335">
    <property type="entry name" value="S-adenosyl-L-methionine-dependent methyltransferases"/>
    <property type="match status" value="1"/>
</dbReference>
<dbReference type="InterPro" id="IPR029063">
    <property type="entry name" value="SAM-dependent_MTases_sf"/>
</dbReference>
<organism evidence="10 11">
    <name type="scientific">Archaeoglobus veneficus (strain DSM 11195 / SNP6)</name>
    <dbReference type="NCBI Taxonomy" id="693661"/>
    <lineage>
        <taxon>Archaea</taxon>
        <taxon>Methanobacteriati</taxon>
        <taxon>Methanobacteriota</taxon>
        <taxon>Archaeoglobi</taxon>
        <taxon>Archaeoglobales</taxon>
        <taxon>Archaeoglobaceae</taxon>
        <taxon>Archaeoglobus</taxon>
    </lineage>
</organism>
<dbReference type="NCBIfam" id="NF001453">
    <property type="entry name" value="PRK00312.1"/>
    <property type="match status" value="1"/>
</dbReference>
<dbReference type="PANTHER" id="PTHR11579:SF0">
    <property type="entry name" value="PROTEIN-L-ISOASPARTATE(D-ASPARTATE) O-METHYLTRANSFERASE"/>
    <property type="match status" value="1"/>
</dbReference>
<gene>
    <name evidence="9" type="primary">pcm</name>
    <name evidence="10" type="ordered locus">Arcve_0611</name>
</gene>
<dbReference type="KEGG" id="ave:Arcve_0611"/>
<comment type="subcellular location">
    <subcellularLocation>
        <location evidence="1 9">Cytoplasm</location>
    </subcellularLocation>
</comment>
<keyword evidence="3 9" id="KW-0963">Cytoplasm</keyword>
<evidence type="ECO:0000313" key="10">
    <source>
        <dbReference type="EMBL" id="AEA46632.1"/>
    </source>
</evidence>
<dbReference type="GO" id="GO:0030091">
    <property type="term" value="P:protein repair"/>
    <property type="evidence" value="ECO:0007669"/>
    <property type="project" value="UniProtKB-UniRule"/>
</dbReference>
<evidence type="ECO:0000256" key="5">
    <source>
        <dbReference type="ARBA" id="ARBA00022679"/>
    </source>
</evidence>
<dbReference type="OrthoDB" id="33618at2157"/>
<proteinExistence type="inferred from homology"/>
<protein>
    <recommendedName>
        <fullName evidence="9">Protein-L-isoaspartate O-methyltransferase</fullName>
        <ecNumber evidence="9">2.1.1.77</ecNumber>
    </recommendedName>
    <alternativeName>
        <fullName evidence="9">L-isoaspartyl protein carboxyl methyltransferase</fullName>
    </alternativeName>
    <alternativeName>
        <fullName evidence="9">Protein L-isoaspartyl methyltransferase</fullName>
    </alternativeName>
    <alternativeName>
        <fullName evidence="9">Protein-beta-aspartate methyltransferase</fullName>
        <shortName evidence="9">PIMT</shortName>
    </alternativeName>
</protein>
<dbReference type="GeneID" id="10393708"/>
<evidence type="ECO:0000256" key="6">
    <source>
        <dbReference type="ARBA" id="ARBA00022691"/>
    </source>
</evidence>
<accession>F2KQS0</accession>
<dbReference type="GO" id="GO:0032259">
    <property type="term" value="P:methylation"/>
    <property type="evidence" value="ECO:0007669"/>
    <property type="project" value="UniProtKB-KW"/>
</dbReference>